<organism evidence="1 2">
    <name type="scientific">Panagrolaimus sp. PS1159</name>
    <dbReference type="NCBI Taxonomy" id="55785"/>
    <lineage>
        <taxon>Eukaryota</taxon>
        <taxon>Metazoa</taxon>
        <taxon>Ecdysozoa</taxon>
        <taxon>Nematoda</taxon>
        <taxon>Chromadorea</taxon>
        <taxon>Rhabditida</taxon>
        <taxon>Tylenchina</taxon>
        <taxon>Panagrolaimomorpha</taxon>
        <taxon>Panagrolaimoidea</taxon>
        <taxon>Panagrolaimidae</taxon>
        <taxon>Panagrolaimus</taxon>
    </lineage>
</organism>
<evidence type="ECO:0000313" key="1">
    <source>
        <dbReference type="Proteomes" id="UP000887580"/>
    </source>
</evidence>
<reference evidence="2" key="1">
    <citation type="submission" date="2022-11" db="UniProtKB">
        <authorList>
            <consortium name="WormBaseParasite"/>
        </authorList>
    </citation>
    <scope>IDENTIFICATION</scope>
</reference>
<proteinExistence type="predicted"/>
<dbReference type="WBParaSite" id="PS1159_v2.g8517.t1">
    <property type="protein sequence ID" value="PS1159_v2.g8517.t1"/>
    <property type="gene ID" value="PS1159_v2.g8517"/>
</dbReference>
<evidence type="ECO:0000313" key="2">
    <source>
        <dbReference type="WBParaSite" id="PS1159_v2.g8517.t1"/>
    </source>
</evidence>
<protein>
    <submittedName>
        <fullName evidence="2">PDZ domain-containing protein</fullName>
    </submittedName>
</protein>
<dbReference type="Proteomes" id="UP000887580">
    <property type="component" value="Unplaced"/>
</dbReference>
<name>A0AC35GTU9_9BILA</name>
<accession>A0AC35GTU9</accession>
<sequence>MLYFLGSLSAKSLITGDRIVDINGVPVSDKDVARDLLLKSLQKTKKVSLIVERAVSDDAKAIANAALLASELQPPSVAMASDIRDIVQRQKEKMNKGSTGGAKKGCLRKGGTNPGGNKKVQLSEEQKEHIIASDNEGKALKKVAPNAK</sequence>